<dbReference type="InterPro" id="IPR032780">
    <property type="entry name" value="DNA_pol3_delt_C"/>
</dbReference>
<keyword evidence="2" id="KW-0548">Nucleotidyltransferase</keyword>
<dbReference type="GO" id="GO:0003887">
    <property type="term" value="F:DNA-directed DNA polymerase activity"/>
    <property type="evidence" value="ECO:0007669"/>
    <property type="project" value="UniProtKB-UniRule"/>
</dbReference>
<dbReference type="InterPro" id="IPR008921">
    <property type="entry name" value="DNA_pol3_clamp-load_cplx_C"/>
</dbReference>
<dbReference type="Pfam" id="PF14840">
    <property type="entry name" value="DNA_pol3_delt_C"/>
    <property type="match status" value="1"/>
</dbReference>
<sequence>MHGAGDWSRALAAADLPPVILLAGDELLVLEAADAARARARALGYSERTRFDVEAGFDWDDLARAGAGLSLFATRRLIDLRVPTGKPGKDGAEAIVAWCAAPPPDTVLLISSQDWSRKHEAAWSQAIERGGIAVHLQAPRAQELPNWLGQRLAARGLSAEMEALDWLAARTEGNLLAGAQEIDKLALLLDAGTRLDRETLEQLVSDSARYDAFQLIDAVLAGAAPRALHILAGLRAEGEEVLPLLGLLNLQLGIAARLAAARDVDAAIRAEHLWQARAAQFKRALARAPQARFWQRALVWAGRIERMVKGRETGDPWREFERLLVVLMQPRAAAALA</sequence>
<feature type="domain" description="DNA polymerase III subunit delta C-terminal" evidence="8">
    <location>
        <begin position="213"/>
        <end position="328"/>
    </location>
</feature>
<dbReference type="SUPFAM" id="SSF52540">
    <property type="entry name" value="P-loop containing nucleoside triphosphate hydrolases"/>
    <property type="match status" value="1"/>
</dbReference>
<protein>
    <recommendedName>
        <fullName evidence="7">DNA polymerase III subunit delta</fullName>
        <ecNumber evidence="7">2.7.7.7</ecNumber>
    </recommendedName>
</protein>
<comment type="catalytic activity">
    <reaction evidence="6">
        <text>DNA(n) + a 2'-deoxyribonucleoside 5'-triphosphate = DNA(n+1) + diphosphate</text>
        <dbReference type="Rhea" id="RHEA:22508"/>
        <dbReference type="Rhea" id="RHEA-COMP:17339"/>
        <dbReference type="Rhea" id="RHEA-COMP:17340"/>
        <dbReference type="ChEBI" id="CHEBI:33019"/>
        <dbReference type="ChEBI" id="CHEBI:61560"/>
        <dbReference type="ChEBI" id="CHEBI:173112"/>
        <dbReference type="EC" id="2.7.7.7"/>
    </reaction>
</comment>
<dbReference type="GO" id="GO:0009360">
    <property type="term" value="C:DNA polymerase III complex"/>
    <property type="evidence" value="ECO:0007669"/>
    <property type="project" value="UniProtKB-UniRule"/>
</dbReference>
<dbReference type="EC" id="2.7.7.7" evidence="7"/>
<evidence type="ECO:0000256" key="4">
    <source>
        <dbReference type="ARBA" id="ARBA00022932"/>
    </source>
</evidence>
<evidence type="ECO:0000259" key="8">
    <source>
        <dbReference type="Pfam" id="PF14840"/>
    </source>
</evidence>
<dbReference type="STRING" id="993689.GCA_002077135_03037"/>
<dbReference type="PANTHER" id="PTHR34388:SF1">
    <property type="entry name" value="DNA POLYMERASE III SUBUNIT DELTA"/>
    <property type="match status" value="1"/>
</dbReference>
<evidence type="ECO:0000313" key="10">
    <source>
        <dbReference type="Proteomes" id="UP000307749"/>
    </source>
</evidence>
<dbReference type="InterPro" id="IPR005790">
    <property type="entry name" value="DNA_polIII_delta"/>
</dbReference>
<evidence type="ECO:0000256" key="2">
    <source>
        <dbReference type="ARBA" id="ARBA00022695"/>
    </source>
</evidence>
<keyword evidence="3" id="KW-0235">DNA replication</keyword>
<dbReference type="OrthoDB" id="9770982at2"/>
<dbReference type="Gene3D" id="3.40.50.300">
    <property type="entry name" value="P-loop containing nucleotide triphosphate hydrolases"/>
    <property type="match status" value="1"/>
</dbReference>
<keyword evidence="10" id="KW-1185">Reference proteome</keyword>
<dbReference type="CDD" id="cd18138">
    <property type="entry name" value="HLD_clamp_pol_III_delta"/>
    <property type="match status" value="1"/>
</dbReference>
<gene>
    <name evidence="9" type="ORF">B1806_14695</name>
</gene>
<comment type="similarity">
    <text evidence="5">Belongs to the DNA polymerase HolA subunit family.</text>
</comment>
<keyword evidence="1" id="KW-0808">Transferase</keyword>
<reference evidence="9 10" key="1">
    <citation type="submission" date="2017-02" db="EMBL/GenBank/DDBJ databases">
        <title>Whole genome sequencing of Metallibacterium scheffleri DSM 24874 (T).</title>
        <authorList>
            <person name="Kumar S."/>
            <person name="Patil P."/>
            <person name="Patil P.B."/>
        </authorList>
    </citation>
    <scope>NUCLEOTIDE SEQUENCE [LARGE SCALE GENOMIC DNA]</scope>
    <source>
        <strain evidence="9 10">DSM 24874</strain>
    </source>
</reference>
<dbReference type="NCBIfam" id="TIGR01128">
    <property type="entry name" value="holA"/>
    <property type="match status" value="1"/>
</dbReference>
<dbReference type="EMBL" id="MWQO01000059">
    <property type="protein sequence ID" value="THD07544.1"/>
    <property type="molecule type" value="Genomic_DNA"/>
</dbReference>
<accession>A0A4S3KHX0</accession>
<dbReference type="GO" id="GO:0006261">
    <property type="term" value="P:DNA-templated DNA replication"/>
    <property type="evidence" value="ECO:0007669"/>
    <property type="project" value="TreeGrafter"/>
</dbReference>
<evidence type="ECO:0000256" key="5">
    <source>
        <dbReference type="ARBA" id="ARBA00034754"/>
    </source>
</evidence>
<name>A0A4S3KHX0_9GAMM</name>
<dbReference type="AlphaFoldDB" id="A0A4S3KHX0"/>
<dbReference type="Gene3D" id="1.10.8.60">
    <property type="match status" value="1"/>
</dbReference>
<comment type="caution">
    <text evidence="9">The sequence shown here is derived from an EMBL/GenBank/DDBJ whole genome shotgun (WGS) entry which is preliminary data.</text>
</comment>
<evidence type="ECO:0000256" key="1">
    <source>
        <dbReference type="ARBA" id="ARBA00022679"/>
    </source>
</evidence>
<dbReference type="Gene3D" id="1.20.272.10">
    <property type="match status" value="1"/>
</dbReference>
<dbReference type="PANTHER" id="PTHR34388">
    <property type="entry name" value="DNA POLYMERASE III SUBUNIT DELTA"/>
    <property type="match status" value="1"/>
</dbReference>
<proteinExistence type="inferred from homology"/>
<dbReference type="Proteomes" id="UP000307749">
    <property type="component" value="Unassembled WGS sequence"/>
</dbReference>
<dbReference type="GO" id="GO:0003677">
    <property type="term" value="F:DNA binding"/>
    <property type="evidence" value="ECO:0007669"/>
    <property type="project" value="InterPro"/>
</dbReference>
<organism evidence="9 10">
    <name type="scientific">Metallibacterium scheffleri</name>
    <dbReference type="NCBI Taxonomy" id="993689"/>
    <lineage>
        <taxon>Bacteria</taxon>
        <taxon>Pseudomonadati</taxon>
        <taxon>Pseudomonadota</taxon>
        <taxon>Gammaproteobacteria</taxon>
        <taxon>Lysobacterales</taxon>
        <taxon>Rhodanobacteraceae</taxon>
        <taxon>Metallibacterium</taxon>
    </lineage>
</organism>
<evidence type="ECO:0000256" key="7">
    <source>
        <dbReference type="NCBIfam" id="TIGR01128"/>
    </source>
</evidence>
<keyword evidence="4" id="KW-0239">DNA-directed DNA polymerase</keyword>
<dbReference type="InterPro" id="IPR027417">
    <property type="entry name" value="P-loop_NTPase"/>
</dbReference>
<evidence type="ECO:0000256" key="3">
    <source>
        <dbReference type="ARBA" id="ARBA00022705"/>
    </source>
</evidence>
<dbReference type="RefSeq" id="WP_081129110.1">
    <property type="nucleotide sequence ID" value="NZ_DAHXOC010000026.1"/>
</dbReference>
<dbReference type="SUPFAM" id="SSF48019">
    <property type="entry name" value="post-AAA+ oligomerization domain-like"/>
    <property type="match status" value="1"/>
</dbReference>
<evidence type="ECO:0000313" key="9">
    <source>
        <dbReference type="EMBL" id="THD07544.1"/>
    </source>
</evidence>
<evidence type="ECO:0000256" key="6">
    <source>
        <dbReference type="ARBA" id="ARBA00049244"/>
    </source>
</evidence>